<feature type="domain" description="Chitin-binding type-2" evidence="6">
    <location>
        <begin position="603"/>
        <end position="659"/>
    </location>
</feature>
<feature type="domain" description="Chitin-binding type-2" evidence="6">
    <location>
        <begin position="363"/>
        <end position="420"/>
    </location>
</feature>
<dbReference type="EMBL" id="ATLV01023716">
    <property type="status" value="NOT_ANNOTATED_CDS"/>
    <property type="molecule type" value="Genomic_DNA"/>
</dbReference>
<keyword evidence="1" id="KW-0147">Chitin-binding</keyword>
<dbReference type="OrthoDB" id="7715901at2759"/>
<evidence type="ECO:0000259" key="6">
    <source>
        <dbReference type="PROSITE" id="PS50940"/>
    </source>
</evidence>
<protein>
    <recommendedName>
        <fullName evidence="6">Chitin-binding type-2 domain-containing protein</fullName>
    </recommendedName>
</protein>
<dbReference type="SUPFAM" id="SSF57625">
    <property type="entry name" value="Invertebrate chitin-binding proteins"/>
    <property type="match status" value="16"/>
</dbReference>
<name>A0A084WGU1_ANOSI</name>
<dbReference type="Pfam" id="PF01607">
    <property type="entry name" value="CBM_14"/>
    <property type="match status" value="16"/>
</dbReference>
<evidence type="ECO:0000313" key="9">
    <source>
        <dbReference type="Proteomes" id="UP000030765"/>
    </source>
</evidence>
<organism evidence="7">
    <name type="scientific">Anopheles sinensis</name>
    <name type="common">Mosquito</name>
    <dbReference type="NCBI Taxonomy" id="74873"/>
    <lineage>
        <taxon>Eukaryota</taxon>
        <taxon>Metazoa</taxon>
        <taxon>Ecdysozoa</taxon>
        <taxon>Arthropoda</taxon>
        <taxon>Hexapoda</taxon>
        <taxon>Insecta</taxon>
        <taxon>Pterygota</taxon>
        <taxon>Neoptera</taxon>
        <taxon>Endopterygota</taxon>
        <taxon>Diptera</taxon>
        <taxon>Nematocera</taxon>
        <taxon>Culicoidea</taxon>
        <taxon>Culicidae</taxon>
        <taxon>Anophelinae</taxon>
        <taxon>Anopheles</taxon>
    </lineage>
</organism>
<keyword evidence="5" id="KW-0325">Glycoprotein</keyword>
<feature type="domain" description="Chitin-binding type-2" evidence="6">
    <location>
        <begin position="305"/>
        <end position="361"/>
    </location>
</feature>
<reference evidence="7 9" key="1">
    <citation type="journal article" date="2014" name="BMC Genomics">
        <title>Genome sequence of Anopheles sinensis provides insight into genetics basis of mosquito competence for malaria parasites.</title>
        <authorList>
            <person name="Zhou D."/>
            <person name="Zhang D."/>
            <person name="Ding G."/>
            <person name="Shi L."/>
            <person name="Hou Q."/>
            <person name="Ye Y."/>
            <person name="Xu Y."/>
            <person name="Zhou H."/>
            <person name="Xiong C."/>
            <person name="Li S."/>
            <person name="Yu J."/>
            <person name="Hong S."/>
            <person name="Yu X."/>
            <person name="Zou P."/>
            <person name="Chen C."/>
            <person name="Chang X."/>
            <person name="Wang W."/>
            <person name="Lv Y."/>
            <person name="Sun Y."/>
            <person name="Ma L."/>
            <person name="Shen B."/>
            <person name="Zhu C."/>
        </authorList>
    </citation>
    <scope>NUCLEOTIDE SEQUENCE [LARGE SCALE GENOMIC DNA]</scope>
</reference>
<feature type="domain" description="Chitin-binding type-2" evidence="6">
    <location>
        <begin position="424"/>
        <end position="481"/>
    </location>
</feature>
<dbReference type="PROSITE" id="PS50940">
    <property type="entry name" value="CHIT_BIND_II"/>
    <property type="match status" value="16"/>
</dbReference>
<dbReference type="EMBL" id="KE525345">
    <property type="protein sequence ID" value="KFB49435.1"/>
    <property type="molecule type" value="Genomic_DNA"/>
</dbReference>
<feature type="domain" description="Chitin-binding type-2" evidence="6">
    <location>
        <begin position="967"/>
        <end position="1023"/>
    </location>
</feature>
<dbReference type="Proteomes" id="UP000030765">
    <property type="component" value="Unassembled WGS sequence"/>
</dbReference>
<dbReference type="InterPro" id="IPR036508">
    <property type="entry name" value="Chitin-bd_dom_sf"/>
</dbReference>
<dbReference type="OMA" id="DRCDWPR"/>
<evidence type="ECO:0000256" key="4">
    <source>
        <dbReference type="ARBA" id="ARBA00023157"/>
    </source>
</evidence>
<gene>
    <name evidence="7" type="ORF">ZHAS_00017539</name>
</gene>
<keyword evidence="2" id="KW-0732">Signal</keyword>
<dbReference type="PANTHER" id="PTHR23301:SF0">
    <property type="entry name" value="CHITIN-BINDING TYPE-2 DOMAIN-CONTAINING PROTEIN-RELATED"/>
    <property type="match status" value="1"/>
</dbReference>
<dbReference type="GO" id="GO:0008061">
    <property type="term" value="F:chitin binding"/>
    <property type="evidence" value="ECO:0007669"/>
    <property type="project" value="UniProtKB-KW"/>
</dbReference>
<keyword evidence="3" id="KW-0677">Repeat</keyword>
<dbReference type="SMART" id="SM00494">
    <property type="entry name" value="ChtBD2"/>
    <property type="match status" value="16"/>
</dbReference>
<dbReference type="EnsemblMetazoa" id="ASIC017539-RA">
    <property type="protein sequence ID" value="ASIC017539-PA"/>
    <property type="gene ID" value="ASIC017539"/>
</dbReference>
<keyword evidence="4" id="KW-1015">Disulfide bond</keyword>
<feature type="domain" description="Chitin-binding type-2" evidence="6">
    <location>
        <begin position="842"/>
        <end position="899"/>
    </location>
</feature>
<feature type="domain" description="Chitin-binding type-2" evidence="6">
    <location>
        <begin position="62"/>
        <end position="120"/>
    </location>
</feature>
<dbReference type="Gene3D" id="2.170.140.10">
    <property type="entry name" value="Chitin binding domain"/>
    <property type="match status" value="12"/>
</dbReference>
<evidence type="ECO:0000256" key="3">
    <source>
        <dbReference type="ARBA" id="ARBA00022737"/>
    </source>
</evidence>
<proteinExistence type="predicted"/>
<feature type="domain" description="Chitin-binding type-2" evidence="6">
    <location>
        <begin position="544"/>
        <end position="601"/>
    </location>
</feature>
<feature type="domain" description="Chitin-binding type-2" evidence="6">
    <location>
        <begin position="901"/>
        <end position="957"/>
    </location>
</feature>
<feature type="domain" description="Chitin-binding type-2" evidence="6">
    <location>
        <begin position="661"/>
        <end position="718"/>
    </location>
</feature>
<feature type="domain" description="Chitin-binding type-2" evidence="6">
    <location>
        <begin position="781"/>
        <end position="838"/>
    </location>
</feature>
<dbReference type="PANTHER" id="PTHR23301">
    <property type="entry name" value="CHITIN BINDING PERITROPHIN-A"/>
    <property type="match status" value="1"/>
</dbReference>
<feature type="domain" description="Chitin-binding type-2" evidence="6">
    <location>
        <begin position="127"/>
        <end position="183"/>
    </location>
</feature>
<evidence type="ECO:0000313" key="7">
    <source>
        <dbReference type="EMBL" id="KFB49435.1"/>
    </source>
</evidence>
<evidence type="ECO:0000256" key="2">
    <source>
        <dbReference type="ARBA" id="ARBA00022729"/>
    </source>
</evidence>
<feature type="domain" description="Chitin-binding type-2" evidence="6">
    <location>
        <begin position="722"/>
        <end position="779"/>
    </location>
</feature>
<sequence>MTSSWAANGSVSKGTPTKSSTSEMILKLRSALAGAFVALLAVLPVSSELIQFPTAVDDPVVESVCVGVNAGIFPHPDPTLCHVYISCTFDRPIVYQCAAGFVFNPDTLLCVPGDREQCTDRSEPDWNAVCSSVSYAFYPDPNECWKFVFCTLGLPNRYTCPDGEIWSQKDGSCRLGNRDTCEVLDVGNLCVGRPDGAIAHPTDCRQYLECTAGQTAVRECTRGLIFDSTVGRCVVGNTDTCTPAVDVCRGVANDLRPHPNECHLFVFCSLGEASVLVCPPGEIFRPDIRFCVPGNRETCQFSPVETACVGRPPGLVPHPDSCELYLSCANGAATVMSCPPGTIFNPQTGTCAAGDAETCLVTEGLCDLQPDETILEHPHRCELFIICRGGNAVVNPCPPGEVLRVDAQFCVPGDPATCERFPLETMCAGRPGGLLLPHPTDCSQFVICVDGQAGTTSCAVGNIFNAPTQSCIPGNTETCTPLTGVCANFPDGTVLEHPDRCDFFIWCTDGRPTVNPCPVGEILRPEVQFCVPGNAATCEFDPVESMCLNRPDSSLFPHPEDCTLLVRCEQGTSIVDRCPPGSIFHAPSRVCVPGNVDTCERFVGLCIGQPDGPIEHPNVCSSFILCEAGLEFFVQCPPGNIFIPEVQQCVAGNTQTCSPSTGVCSGQPDGAILEHPNECDVYIICMANTPVALPCPPGEILNANAEFCTPGDRDTCEFHPVETMCQGMADGAIYPHPSDCALFVQCNGGTATVLSCPTGQILHAQSSTCRPGNTATCQFLDGVCQNRPDETVIEHPNLCGHFIWCQGGEVQIFPCPDREILRPDAQFCVPGDVNSCSFDPIENMCTGRVDGVIYPHPTDCRASVECWGGQPQIQVCRPGTIFRIQTRGCVPGNPNTCELLDTVCAGRPDGVVPHPGGCELFLLCTSGVTSALRCPEGEILHPEFLTCAAGNAEDCSLAPITTEPPIISVCEGRPDGNYTHPLLCYLFIRCTAGETDILSCPPNHIFVGAIRDCAPGNQETCIPF</sequence>
<dbReference type="STRING" id="74873.A0A084WGU1"/>
<dbReference type="VEuPathDB" id="VectorBase:ASIC017539"/>
<feature type="domain" description="Chitin-binding type-2" evidence="6">
    <location>
        <begin position="187"/>
        <end position="243"/>
    </location>
</feature>
<evidence type="ECO:0000256" key="1">
    <source>
        <dbReference type="ARBA" id="ARBA00022669"/>
    </source>
</evidence>
<dbReference type="InterPro" id="IPR002557">
    <property type="entry name" value="Chitin-bd_dom"/>
</dbReference>
<dbReference type="GO" id="GO:0005576">
    <property type="term" value="C:extracellular region"/>
    <property type="evidence" value="ECO:0007669"/>
    <property type="project" value="InterPro"/>
</dbReference>
<dbReference type="VEuPathDB" id="VectorBase:ASIS005212"/>
<feature type="domain" description="Chitin-binding type-2" evidence="6">
    <location>
        <begin position="483"/>
        <end position="540"/>
    </location>
</feature>
<dbReference type="InterPro" id="IPR051940">
    <property type="entry name" value="Chitin_bind-dev_reg"/>
</dbReference>
<feature type="domain" description="Chitin-binding type-2" evidence="6">
    <location>
        <begin position="245"/>
        <end position="301"/>
    </location>
</feature>
<evidence type="ECO:0000313" key="8">
    <source>
        <dbReference type="EnsemblMetazoa" id="ASIC017539-PA"/>
    </source>
</evidence>
<accession>A0A084WGU1</accession>
<keyword evidence="9" id="KW-1185">Reference proteome</keyword>
<reference evidence="8" key="2">
    <citation type="submission" date="2020-05" db="UniProtKB">
        <authorList>
            <consortium name="EnsemblMetazoa"/>
        </authorList>
    </citation>
    <scope>IDENTIFICATION</scope>
</reference>
<evidence type="ECO:0000256" key="5">
    <source>
        <dbReference type="ARBA" id="ARBA00023180"/>
    </source>
</evidence>
<dbReference type="AlphaFoldDB" id="A0A084WGU1"/>